<dbReference type="EMBL" id="JACXVP010000003">
    <property type="protein sequence ID" value="KAG5618434.1"/>
    <property type="molecule type" value="Genomic_DNA"/>
</dbReference>
<protein>
    <submittedName>
        <fullName evidence="1">Uncharacterized protein</fullName>
    </submittedName>
</protein>
<name>A0A9J6A2A0_SOLCO</name>
<gene>
    <name evidence="1" type="ORF">H5410_018258</name>
</gene>
<comment type="caution">
    <text evidence="1">The sequence shown here is derived from an EMBL/GenBank/DDBJ whole genome shotgun (WGS) entry which is preliminary data.</text>
</comment>
<proteinExistence type="predicted"/>
<accession>A0A9J6A2A0</accession>
<reference evidence="1 2" key="1">
    <citation type="submission" date="2020-09" db="EMBL/GenBank/DDBJ databases">
        <title>De no assembly of potato wild relative species, Solanum commersonii.</title>
        <authorList>
            <person name="Cho K."/>
        </authorList>
    </citation>
    <scope>NUCLEOTIDE SEQUENCE [LARGE SCALE GENOMIC DNA]</scope>
    <source>
        <strain evidence="1">LZ3.2</strain>
        <tissue evidence="1">Leaf</tissue>
    </source>
</reference>
<keyword evidence="2" id="KW-1185">Reference proteome</keyword>
<dbReference type="AlphaFoldDB" id="A0A9J6A2A0"/>
<evidence type="ECO:0000313" key="2">
    <source>
        <dbReference type="Proteomes" id="UP000824120"/>
    </source>
</evidence>
<sequence>MGIGGLESFSFLVISFPIPPIPMILNYFRLLRVSISIDFEFLIENSGSATAIINESDVKFQNSAAVFD</sequence>
<evidence type="ECO:0000313" key="1">
    <source>
        <dbReference type="EMBL" id="KAG5618434.1"/>
    </source>
</evidence>
<organism evidence="1 2">
    <name type="scientific">Solanum commersonii</name>
    <name type="common">Commerson's wild potato</name>
    <name type="synonym">Commerson's nightshade</name>
    <dbReference type="NCBI Taxonomy" id="4109"/>
    <lineage>
        <taxon>Eukaryota</taxon>
        <taxon>Viridiplantae</taxon>
        <taxon>Streptophyta</taxon>
        <taxon>Embryophyta</taxon>
        <taxon>Tracheophyta</taxon>
        <taxon>Spermatophyta</taxon>
        <taxon>Magnoliopsida</taxon>
        <taxon>eudicotyledons</taxon>
        <taxon>Gunneridae</taxon>
        <taxon>Pentapetalae</taxon>
        <taxon>asterids</taxon>
        <taxon>lamiids</taxon>
        <taxon>Solanales</taxon>
        <taxon>Solanaceae</taxon>
        <taxon>Solanoideae</taxon>
        <taxon>Solaneae</taxon>
        <taxon>Solanum</taxon>
    </lineage>
</organism>
<dbReference type="Proteomes" id="UP000824120">
    <property type="component" value="Chromosome 3"/>
</dbReference>